<name>A0ABT3AVS1_9CYAN</name>
<comment type="caution">
    <text evidence="1">The sequence shown here is derived from an EMBL/GenBank/DDBJ whole genome shotgun (WGS) entry which is preliminary data.</text>
</comment>
<evidence type="ECO:0000313" key="1">
    <source>
        <dbReference type="EMBL" id="MCV3213198.1"/>
    </source>
</evidence>
<dbReference type="EMBL" id="JAOWRF010000104">
    <property type="protein sequence ID" value="MCV3213198.1"/>
    <property type="molecule type" value="Genomic_DNA"/>
</dbReference>
<gene>
    <name evidence="1" type="ORF">OGM63_06615</name>
</gene>
<protein>
    <submittedName>
        <fullName evidence="1">Uncharacterized protein</fullName>
    </submittedName>
</protein>
<keyword evidence="2" id="KW-1185">Reference proteome</keyword>
<proteinExistence type="predicted"/>
<organism evidence="1 2">
    <name type="scientific">Plectonema radiosum NIES-515</name>
    <dbReference type="NCBI Taxonomy" id="2986073"/>
    <lineage>
        <taxon>Bacteria</taxon>
        <taxon>Bacillati</taxon>
        <taxon>Cyanobacteriota</taxon>
        <taxon>Cyanophyceae</taxon>
        <taxon>Oscillatoriophycideae</taxon>
        <taxon>Oscillatoriales</taxon>
        <taxon>Microcoleaceae</taxon>
        <taxon>Plectonema</taxon>
    </lineage>
</organism>
<dbReference type="RefSeq" id="WP_263744706.1">
    <property type="nucleotide sequence ID" value="NZ_JAOWRF010000104.1"/>
</dbReference>
<evidence type="ECO:0000313" key="2">
    <source>
        <dbReference type="Proteomes" id="UP001526143"/>
    </source>
</evidence>
<accession>A0ABT3AVS1</accession>
<reference evidence="1 2" key="1">
    <citation type="submission" date="2022-10" db="EMBL/GenBank/DDBJ databases">
        <title>Identification of biosynthetic pathway for the production of the potent trypsin inhibitor radiosumin.</title>
        <authorList>
            <person name="Fewer D.P."/>
            <person name="Delbaje E."/>
            <person name="Ouyang X."/>
            <person name="Agostino P.D."/>
            <person name="Wahlsten M."/>
            <person name="Jokela J."/>
            <person name="Permi P."/>
            <person name="Haapaniemi E."/>
            <person name="Koistinen H."/>
        </authorList>
    </citation>
    <scope>NUCLEOTIDE SEQUENCE [LARGE SCALE GENOMIC DNA]</scope>
    <source>
        <strain evidence="1 2">NIES-515</strain>
    </source>
</reference>
<sequence length="74" mass="8588">MWLVNVTCSNDAWKRSAVEFKTMTDKYQGDCISSKRMPDGRRIMEYKIEDVNDAEAFQDECASLAEFTAYFESL</sequence>
<dbReference type="Proteomes" id="UP001526143">
    <property type="component" value="Unassembled WGS sequence"/>
</dbReference>